<accession>A0A7U0J791</accession>
<dbReference type="EMBL" id="MW394391">
    <property type="protein sequence ID" value="QQV92292.1"/>
    <property type="molecule type" value="Genomic_DNA"/>
</dbReference>
<gene>
    <name evidence="1" type="ORF">vBKpMFBKp24_111</name>
</gene>
<name>A0A7U0J791_9CAUD</name>
<reference evidence="1 2" key="1">
    <citation type="submission" date="2020-12" db="EMBL/GenBank/DDBJ databases">
        <title>Genomic characterization of four novel bacteriophages infecting Klebsiella pneumoniae.</title>
        <authorList>
            <person name="Estrada Bonilla B."/>
            <person name="Costa A.R."/>
            <person name="van Rossum T."/>
            <person name="Hagedoorn S."/>
            <person name="Wallinga H."/>
            <person name="Xiao M."/>
            <person name="Song W."/>
            <person name="Haas P.-J."/>
            <person name="Nobrega F.L."/>
            <person name="Brouns S.J.J."/>
        </authorList>
    </citation>
    <scope>NUCLEOTIDE SEQUENCE [LARGE SCALE GENOMIC DNA]</scope>
</reference>
<protein>
    <submittedName>
        <fullName evidence="1">Uncharacterized protein</fullName>
    </submittedName>
</protein>
<evidence type="ECO:0000313" key="1">
    <source>
        <dbReference type="EMBL" id="QQV92292.1"/>
    </source>
</evidence>
<organism evidence="1 2">
    <name type="scientific">Klebsiella phage vB_KpM_FBKp24</name>
    <dbReference type="NCBI Taxonomy" id="2801834"/>
    <lineage>
        <taxon>Viruses</taxon>
        <taxon>Duplodnaviria</taxon>
        <taxon>Heunggongvirae</taxon>
        <taxon>Uroviricota</taxon>
        <taxon>Caudoviricetes</taxon>
        <taxon>Chimalliviridae</taxon>
        <taxon>Maaswegvirus</taxon>
        <taxon>Maaswegvirus Kp24</taxon>
    </lineage>
</organism>
<keyword evidence="2" id="KW-1185">Reference proteome</keyword>
<proteinExistence type="predicted"/>
<sequence length="107" mass="11885">MADLKTTVETAKDILAWFDTVKNTEISQNEIAYQLSQRAEVFYNLPLTEVFIMNTKVRRMLISVSTARGSVRDLTPSGEELTLIAAGVILDGLEEIIALSETSFESN</sequence>
<evidence type="ECO:0000313" key="2">
    <source>
        <dbReference type="Proteomes" id="UP000596381"/>
    </source>
</evidence>
<dbReference type="Proteomes" id="UP000596381">
    <property type="component" value="Segment"/>
</dbReference>